<dbReference type="Proteomes" id="UP001607302">
    <property type="component" value="Unassembled WGS sequence"/>
</dbReference>
<feature type="compositionally biased region" description="Basic residues" evidence="1">
    <location>
        <begin position="138"/>
        <end position="150"/>
    </location>
</feature>
<comment type="caution">
    <text evidence="2">The sequence shown here is derived from an EMBL/GenBank/DDBJ whole genome shotgun (WGS) entry which is preliminary data.</text>
</comment>
<feature type="region of interest" description="Disordered" evidence="1">
    <location>
        <begin position="1"/>
        <end position="175"/>
    </location>
</feature>
<keyword evidence="3" id="KW-1185">Reference proteome</keyword>
<sequence length="355" mass="41522">MNKTESFNSDGSRNPRQNSNQKDGSVNTENQKDSEKKKKKPNKLVLWCGKLCGRGKKKDGEKKKKKREKKKSKSKKSKRERYCGFCKRGRRKKKKKKEDDEDEPEEYEEYEDSRQARRDREYEAYDQSDSIPAEERKRTRAERKKEKALRRKESDRLERKVSYAKNDRYVDDPRNRSYQDRDRLRRDVTKSCCFLCAENSLAITGVIGKPVCSDKSVEAYKTEKIETSCSPMKLPMHVRTVKSSLRVKVQDTCTSYGKIPKAKKKKRKKFRLFPKIKKSTCPNRKPPPKQRTVGCVTENVSKYKKPKQEKVREPCCKDKATVLDSPVVESFRKSFNPIILCSLGHLKNIMPVSKV</sequence>
<dbReference type="EMBL" id="JAUDFV010000156">
    <property type="protein sequence ID" value="KAL2714795.1"/>
    <property type="molecule type" value="Genomic_DNA"/>
</dbReference>
<evidence type="ECO:0000313" key="2">
    <source>
        <dbReference type="EMBL" id="KAL2714795.1"/>
    </source>
</evidence>
<dbReference type="AlphaFoldDB" id="A0ABD2A2F4"/>
<feature type="compositionally biased region" description="Polar residues" evidence="1">
    <location>
        <begin position="1"/>
        <end position="29"/>
    </location>
</feature>
<feature type="compositionally biased region" description="Basic residues" evidence="1">
    <location>
        <begin position="87"/>
        <end position="96"/>
    </location>
</feature>
<organism evidence="2 3">
    <name type="scientific">Vespula squamosa</name>
    <name type="common">Southern yellow jacket</name>
    <name type="synonym">Wasp</name>
    <dbReference type="NCBI Taxonomy" id="30214"/>
    <lineage>
        <taxon>Eukaryota</taxon>
        <taxon>Metazoa</taxon>
        <taxon>Ecdysozoa</taxon>
        <taxon>Arthropoda</taxon>
        <taxon>Hexapoda</taxon>
        <taxon>Insecta</taxon>
        <taxon>Pterygota</taxon>
        <taxon>Neoptera</taxon>
        <taxon>Endopterygota</taxon>
        <taxon>Hymenoptera</taxon>
        <taxon>Apocrita</taxon>
        <taxon>Aculeata</taxon>
        <taxon>Vespoidea</taxon>
        <taxon>Vespidae</taxon>
        <taxon>Vespinae</taxon>
        <taxon>Vespula</taxon>
    </lineage>
</organism>
<gene>
    <name evidence="2" type="ORF">V1478_015980</name>
</gene>
<proteinExistence type="predicted"/>
<protein>
    <submittedName>
        <fullName evidence="2">Glutamic acid-rich protein-like isoform X2</fullName>
    </submittedName>
</protein>
<accession>A0ABD2A2F4</accession>
<evidence type="ECO:0000256" key="1">
    <source>
        <dbReference type="SAM" id="MobiDB-lite"/>
    </source>
</evidence>
<feature type="compositionally biased region" description="Basic residues" evidence="1">
    <location>
        <begin position="53"/>
        <end position="79"/>
    </location>
</feature>
<feature type="compositionally biased region" description="Basic and acidic residues" evidence="1">
    <location>
        <begin position="151"/>
        <end position="175"/>
    </location>
</feature>
<evidence type="ECO:0000313" key="3">
    <source>
        <dbReference type="Proteomes" id="UP001607302"/>
    </source>
</evidence>
<feature type="compositionally biased region" description="Acidic residues" evidence="1">
    <location>
        <begin position="99"/>
        <end position="111"/>
    </location>
</feature>
<feature type="compositionally biased region" description="Basic and acidic residues" evidence="1">
    <location>
        <begin position="112"/>
        <end position="123"/>
    </location>
</feature>
<name>A0ABD2A2F4_VESSQ</name>
<reference evidence="2 3" key="1">
    <citation type="journal article" date="2024" name="Ann. Entomol. Soc. Am.">
        <title>Genomic analyses of the southern and eastern yellowjacket wasps (Hymenoptera: Vespidae) reveal evolutionary signatures of social life.</title>
        <authorList>
            <person name="Catto M.A."/>
            <person name="Caine P.B."/>
            <person name="Orr S.E."/>
            <person name="Hunt B.G."/>
            <person name="Goodisman M.A.D."/>
        </authorList>
    </citation>
    <scope>NUCLEOTIDE SEQUENCE [LARGE SCALE GENOMIC DNA]</scope>
    <source>
        <strain evidence="2">233</strain>
        <tissue evidence="2">Head and thorax</tissue>
    </source>
</reference>